<dbReference type="SUPFAM" id="SSF52343">
    <property type="entry name" value="Ferredoxin reductase-like, C-terminal NADP-linked domain"/>
    <property type="match status" value="1"/>
</dbReference>
<evidence type="ECO:0000313" key="6">
    <source>
        <dbReference type="EMBL" id="GIH21527.1"/>
    </source>
</evidence>
<dbReference type="Pfam" id="PF00970">
    <property type="entry name" value="FAD_binding_6"/>
    <property type="match status" value="1"/>
</dbReference>
<dbReference type="SUPFAM" id="SSF63380">
    <property type="entry name" value="Riboflavin synthase domain-like"/>
    <property type="match status" value="1"/>
</dbReference>
<keyword evidence="2" id="KW-0001">2Fe-2S</keyword>
<protein>
    <submittedName>
        <fullName evidence="6">Oxidoreductase</fullName>
    </submittedName>
</protein>
<feature type="region of interest" description="Disordered" evidence="4">
    <location>
        <begin position="180"/>
        <end position="200"/>
    </location>
</feature>
<keyword evidence="7" id="KW-1185">Reference proteome</keyword>
<proteinExistence type="predicted"/>
<dbReference type="AlphaFoldDB" id="A0A8J3R4W0"/>
<dbReference type="GO" id="GO:0016491">
    <property type="term" value="F:oxidoreductase activity"/>
    <property type="evidence" value="ECO:0007669"/>
    <property type="project" value="InterPro"/>
</dbReference>
<dbReference type="GO" id="GO:0051537">
    <property type="term" value="F:2 iron, 2 sulfur cluster binding"/>
    <property type="evidence" value="ECO:0007669"/>
    <property type="project" value="UniProtKB-KW"/>
</dbReference>
<dbReference type="InterPro" id="IPR008333">
    <property type="entry name" value="Cbr1-like_FAD-bd_dom"/>
</dbReference>
<gene>
    <name evidence="6" type="ORF">Raf01_96990</name>
</gene>
<reference evidence="6" key="1">
    <citation type="submission" date="2021-01" db="EMBL/GenBank/DDBJ databases">
        <title>Whole genome shotgun sequence of Rugosimonospora africana NBRC 104875.</title>
        <authorList>
            <person name="Komaki H."/>
            <person name="Tamura T."/>
        </authorList>
    </citation>
    <scope>NUCLEOTIDE SEQUENCE</scope>
    <source>
        <strain evidence="6">NBRC 104875</strain>
    </source>
</reference>
<dbReference type="EMBL" id="BONZ01000136">
    <property type="protein sequence ID" value="GIH21527.1"/>
    <property type="molecule type" value="Genomic_DNA"/>
</dbReference>
<dbReference type="PANTHER" id="PTHR47354">
    <property type="entry name" value="NADH OXIDOREDUCTASE HCR"/>
    <property type="match status" value="1"/>
</dbReference>
<dbReference type="Proteomes" id="UP000642748">
    <property type="component" value="Unassembled WGS sequence"/>
</dbReference>
<sequence length="245" mass="26395">MAGRLRWQTGRVVAIREETPSSKTILFDVPGWPGHLAGQHVDLRLTAEDGYSAERSYSIAGPVDGERVELTVQRVPNGEVSTYLVDDLRVGDELELRGPIGGWFVWRVEELLPVLLVAGGSGVVPLMAMVRERARTGGVAPFTFVYSARSAAEVYYADELAGRARDDDGLTVSLVYTRSAPAGSHRPAGRIGQSDPDDLGWKPGAEGRVYVCGPTGFVEAVVGMMLDRGHDPSTIRTERFGPTGG</sequence>
<evidence type="ECO:0000259" key="5">
    <source>
        <dbReference type="PROSITE" id="PS51384"/>
    </source>
</evidence>
<organism evidence="6 7">
    <name type="scientific">Rugosimonospora africana</name>
    <dbReference type="NCBI Taxonomy" id="556532"/>
    <lineage>
        <taxon>Bacteria</taxon>
        <taxon>Bacillati</taxon>
        <taxon>Actinomycetota</taxon>
        <taxon>Actinomycetes</taxon>
        <taxon>Micromonosporales</taxon>
        <taxon>Micromonosporaceae</taxon>
        <taxon>Rugosimonospora</taxon>
    </lineage>
</organism>
<dbReference type="PROSITE" id="PS51384">
    <property type="entry name" value="FAD_FR"/>
    <property type="match status" value="1"/>
</dbReference>
<evidence type="ECO:0000256" key="2">
    <source>
        <dbReference type="ARBA" id="ARBA00022714"/>
    </source>
</evidence>
<dbReference type="InterPro" id="IPR017927">
    <property type="entry name" value="FAD-bd_FR_type"/>
</dbReference>
<dbReference type="CDD" id="cd06217">
    <property type="entry name" value="FNR_iron_sulfur_binding_3"/>
    <property type="match status" value="1"/>
</dbReference>
<dbReference type="InterPro" id="IPR001433">
    <property type="entry name" value="OxRdtase_FAD/NAD-bd"/>
</dbReference>
<dbReference type="InterPro" id="IPR039261">
    <property type="entry name" value="FNR_nucleotide-bd"/>
</dbReference>
<keyword evidence="2" id="KW-0408">Iron</keyword>
<dbReference type="Gene3D" id="3.40.50.80">
    <property type="entry name" value="Nucleotide-binding domain of ferredoxin-NADP reductase (FNR) module"/>
    <property type="match status" value="1"/>
</dbReference>
<feature type="domain" description="FAD-binding FR-type" evidence="5">
    <location>
        <begin position="5"/>
        <end position="106"/>
    </location>
</feature>
<name>A0A8J3R4W0_9ACTN</name>
<evidence type="ECO:0000256" key="4">
    <source>
        <dbReference type="SAM" id="MobiDB-lite"/>
    </source>
</evidence>
<dbReference type="InterPro" id="IPR017938">
    <property type="entry name" value="Riboflavin_synthase-like_b-brl"/>
</dbReference>
<dbReference type="Pfam" id="PF00175">
    <property type="entry name" value="NAD_binding_1"/>
    <property type="match status" value="1"/>
</dbReference>
<dbReference type="RefSeq" id="WP_203924895.1">
    <property type="nucleotide sequence ID" value="NZ_BONZ01000136.1"/>
</dbReference>
<comment type="cofactor">
    <cofactor evidence="1">
        <name>FAD</name>
        <dbReference type="ChEBI" id="CHEBI:57692"/>
    </cofactor>
</comment>
<comment type="caution">
    <text evidence="6">The sequence shown here is derived from an EMBL/GenBank/DDBJ whole genome shotgun (WGS) entry which is preliminary data.</text>
</comment>
<dbReference type="InterPro" id="IPR050415">
    <property type="entry name" value="MRET"/>
</dbReference>
<keyword evidence="3" id="KW-0411">Iron-sulfur</keyword>
<evidence type="ECO:0000313" key="7">
    <source>
        <dbReference type="Proteomes" id="UP000642748"/>
    </source>
</evidence>
<dbReference type="PRINTS" id="PR00410">
    <property type="entry name" value="PHEHYDRXLASE"/>
</dbReference>
<keyword evidence="2" id="KW-0479">Metal-binding</keyword>
<accession>A0A8J3R4W0</accession>
<evidence type="ECO:0000256" key="3">
    <source>
        <dbReference type="ARBA" id="ARBA00023014"/>
    </source>
</evidence>
<dbReference type="PANTHER" id="PTHR47354:SF5">
    <property type="entry name" value="PROTEIN RFBI"/>
    <property type="match status" value="1"/>
</dbReference>
<evidence type="ECO:0000256" key="1">
    <source>
        <dbReference type="ARBA" id="ARBA00001974"/>
    </source>
</evidence>
<dbReference type="Gene3D" id="2.40.30.10">
    <property type="entry name" value="Translation factors"/>
    <property type="match status" value="1"/>
</dbReference>